<keyword evidence="6 7" id="KW-0472">Membrane</keyword>
<dbReference type="SMART" id="SM00382">
    <property type="entry name" value="AAA"/>
    <property type="match status" value="1"/>
</dbReference>
<dbReference type="STRING" id="560819.SAMN05428998_1266"/>
<comment type="catalytic activity">
    <reaction evidence="7">
        <text>ATP + H2O + polyamine-[polyamine-binding protein]Side 1 = ADP + phosphate + polyamineSide 2 + [polyamine-binding protein]Side 1.</text>
        <dbReference type="EC" id="7.6.2.11"/>
    </reaction>
</comment>
<dbReference type="GO" id="GO:0016887">
    <property type="term" value="F:ATP hydrolysis activity"/>
    <property type="evidence" value="ECO:0007669"/>
    <property type="project" value="InterPro"/>
</dbReference>
<dbReference type="PROSITE" id="PS50893">
    <property type="entry name" value="ABC_TRANSPORTER_2"/>
    <property type="match status" value="1"/>
</dbReference>
<dbReference type="Pfam" id="PF00005">
    <property type="entry name" value="ABC_tran"/>
    <property type="match status" value="1"/>
</dbReference>
<dbReference type="NCBIfam" id="TIGR01187">
    <property type="entry name" value="potA"/>
    <property type="match status" value="1"/>
</dbReference>
<comment type="similarity">
    <text evidence="7">Belongs to the ABC transporter superfamily. Spermidine/putrescine importer (TC 3.A.1.11.1) family.</text>
</comment>
<dbReference type="SUPFAM" id="SSF52540">
    <property type="entry name" value="P-loop containing nucleoside triphosphate hydrolases"/>
    <property type="match status" value="1"/>
</dbReference>
<keyword evidence="2 7" id="KW-1003">Cell membrane</keyword>
<keyword evidence="10" id="KW-1185">Reference proteome</keyword>
<dbReference type="InterPro" id="IPR017871">
    <property type="entry name" value="ABC_transporter-like_CS"/>
</dbReference>
<evidence type="ECO:0000259" key="8">
    <source>
        <dbReference type="PROSITE" id="PS50893"/>
    </source>
</evidence>
<evidence type="ECO:0000256" key="6">
    <source>
        <dbReference type="ARBA" id="ARBA00023136"/>
    </source>
</evidence>
<dbReference type="Proteomes" id="UP000192917">
    <property type="component" value="Unassembled WGS sequence"/>
</dbReference>
<accession>A0A1Y6CHB9</accession>
<keyword evidence="5 7" id="KW-1278">Translocase</keyword>
<dbReference type="GO" id="GO:0015594">
    <property type="term" value="F:ABC-type putrescine transporter activity"/>
    <property type="evidence" value="ECO:0007669"/>
    <property type="project" value="InterPro"/>
</dbReference>
<gene>
    <name evidence="7" type="primary">potA</name>
    <name evidence="9" type="ORF">SAMN05428998_1266</name>
</gene>
<dbReference type="GO" id="GO:0005524">
    <property type="term" value="F:ATP binding"/>
    <property type="evidence" value="ECO:0007669"/>
    <property type="project" value="UniProtKB-KW"/>
</dbReference>
<dbReference type="Pfam" id="PF08402">
    <property type="entry name" value="TOBE_2"/>
    <property type="match status" value="1"/>
</dbReference>
<feature type="domain" description="ABC transporter" evidence="8">
    <location>
        <begin position="23"/>
        <end position="258"/>
    </location>
</feature>
<organism evidence="9 10">
    <name type="scientific">Tistlia consotensis USBA 355</name>
    <dbReference type="NCBI Taxonomy" id="560819"/>
    <lineage>
        <taxon>Bacteria</taxon>
        <taxon>Pseudomonadati</taxon>
        <taxon>Pseudomonadota</taxon>
        <taxon>Alphaproteobacteria</taxon>
        <taxon>Rhodospirillales</taxon>
        <taxon>Rhodovibrionaceae</taxon>
        <taxon>Tistlia</taxon>
    </lineage>
</organism>
<evidence type="ECO:0000256" key="3">
    <source>
        <dbReference type="ARBA" id="ARBA00022741"/>
    </source>
</evidence>
<protein>
    <recommendedName>
        <fullName evidence="7">Spermidine/putrescine import ATP-binding protein PotA</fullName>
        <ecNumber evidence="7">7.6.2.11</ecNumber>
    </recommendedName>
</protein>
<dbReference type="InterPro" id="IPR017879">
    <property type="entry name" value="PotA_ATP-bd"/>
</dbReference>
<proteinExistence type="inferred from homology"/>
<evidence type="ECO:0000313" key="9">
    <source>
        <dbReference type="EMBL" id="SMF65340.1"/>
    </source>
</evidence>
<comment type="subunit">
    <text evidence="7">The complex is composed of two ATP-binding proteins (PotA), two transmembrane proteins (PotB and PotC) and a solute-binding protein (PotD).</text>
</comment>
<dbReference type="EMBL" id="FWZX01000026">
    <property type="protein sequence ID" value="SMF65340.1"/>
    <property type="molecule type" value="Genomic_DNA"/>
</dbReference>
<evidence type="ECO:0000256" key="1">
    <source>
        <dbReference type="ARBA" id="ARBA00022448"/>
    </source>
</evidence>
<dbReference type="CDD" id="cd03300">
    <property type="entry name" value="ABC_PotA_N"/>
    <property type="match status" value="1"/>
</dbReference>
<dbReference type="Gene3D" id="2.40.50.100">
    <property type="match status" value="1"/>
</dbReference>
<dbReference type="InterPro" id="IPR027417">
    <property type="entry name" value="P-loop_NTPase"/>
</dbReference>
<keyword evidence="1 7" id="KW-0813">Transport</keyword>
<dbReference type="PROSITE" id="PS00211">
    <property type="entry name" value="ABC_TRANSPORTER_1"/>
    <property type="match status" value="1"/>
</dbReference>
<dbReference type="InterPro" id="IPR008995">
    <property type="entry name" value="Mo/tungstate-bd_C_term_dom"/>
</dbReference>
<dbReference type="Gene3D" id="3.40.50.300">
    <property type="entry name" value="P-loop containing nucleotide triphosphate hydrolases"/>
    <property type="match status" value="1"/>
</dbReference>
<dbReference type="GO" id="GO:0043190">
    <property type="term" value="C:ATP-binding cassette (ABC) transporter complex"/>
    <property type="evidence" value="ECO:0007669"/>
    <property type="project" value="InterPro"/>
</dbReference>
<dbReference type="InterPro" id="IPR003593">
    <property type="entry name" value="AAA+_ATPase"/>
</dbReference>
<dbReference type="InterPro" id="IPR050093">
    <property type="entry name" value="ABC_SmlMolc_Importer"/>
</dbReference>
<evidence type="ECO:0000256" key="4">
    <source>
        <dbReference type="ARBA" id="ARBA00022840"/>
    </source>
</evidence>
<reference evidence="9 10" key="1">
    <citation type="submission" date="2017-04" db="EMBL/GenBank/DDBJ databases">
        <authorList>
            <person name="Afonso C.L."/>
            <person name="Miller P.J."/>
            <person name="Scott M.A."/>
            <person name="Spackman E."/>
            <person name="Goraichik I."/>
            <person name="Dimitrov K.M."/>
            <person name="Suarez D.L."/>
            <person name="Swayne D.E."/>
        </authorList>
    </citation>
    <scope>NUCLEOTIDE SEQUENCE [LARGE SCALE GENOMIC DNA]</scope>
    <source>
        <strain evidence="9 10">USBA 355</strain>
    </source>
</reference>
<dbReference type="AlphaFoldDB" id="A0A1Y6CHB9"/>
<keyword evidence="4 7" id="KW-0067">ATP-binding</keyword>
<dbReference type="EC" id="7.6.2.11" evidence="7"/>
<dbReference type="SUPFAM" id="SSF50331">
    <property type="entry name" value="MOP-like"/>
    <property type="match status" value="1"/>
</dbReference>
<dbReference type="InterPro" id="IPR005893">
    <property type="entry name" value="PotA-like"/>
</dbReference>
<name>A0A1Y6CHB9_9PROT</name>
<dbReference type="PANTHER" id="PTHR42781">
    <property type="entry name" value="SPERMIDINE/PUTRESCINE IMPORT ATP-BINDING PROTEIN POTA"/>
    <property type="match status" value="1"/>
</dbReference>
<comment type="function">
    <text evidence="7">Part of the ABC transporter complex PotABCD involved in spermidine/putrescine import. Responsible for energy coupling to the transport system.</text>
</comment>
<dbReference type="PANTHER" id="PTHR42781:SF4">
    <property type="entry name" value="SPERMIDINE_PUTRESCINE IMPORT ATP-BINDING PROTEIN POTA"/>
    <property type="match status" value="1"/>
</dbReference>
<dbReference type="InterPro" id="IPR013611">
    <property type="entry name" value="Transp-assoc_OB_typ2"/>
</dbReference>
<keyword evidence="3 7" id="KW-0547">Nucleotide-binding</keyword>
<evidence type="ECO:0000313" key="10">
    <source>
        <dbReference type="Proteomes" id="UP000192917"/>
    </source>
</evidence>
<dbReference type="InterPro" id="IPR003439">
    <property type="entry name" value="ABC_transporter-like_ATP-bd"/>
</dbReference>
<sequence length="388" mass="41883">MTGDGAAADRTAGRSDRAGAAAIEIRRVRKVFGSGQERAVVALDDVSLTIRDNEFFTLLGPSGCGKTTLLRLIAGFEQPTAGEILLFGSHLEHLPPHRRPVNTVFQQYALFPHMTVAENIGFGLMMQGRPKREIDETVRRMLALVRMDDLAGRRTDQLSGGQQQRVALARALAPHPKVLLLDEPLSALDLKLRKEMQIELKRLQHETGITFIFVTHDQEEALTMSDRIAVMSDGAILQVGTPREIYDHPARRFVADFIGEINILPAELLETREASGGASARVRLSSGQVRLARLPDGPVAAGRVNVAVRPEHAGLQPAGEGAALTGTLSNVVYFGTGTHYHLELDGPGGEGGRFVVELQNRLGAGADHAIGARLGILLTDGSLQVLCD</sequence>
<evidence type="ECO:0000256" key="7">
    <source>
        <dbReference type="RuleBase" id="RU364083"/>
    </source>
</evidence>
<evidence type="ECO:0000256" key="5">
    <source>
        <dbReference type="ARBA" id="ARBA00022967"/>
    </source>
</evidence>
<evidence type="ECO:0000256" key="2">
    <source>
        <dbReference type="ARBA" id="ARBA00022475"/>
    </source>
</evidence>
<dbReference type="RefSeq" id="WP_085125270.1">
    <property type="nucleotide sequence ID" value="NZ_FWZX01000026.1"/>
</dbReference>
<dbReference type="FunFam" id="3.40.50.300:FF:000133">
    <property type="entry name" value="Spermidine/putrescine import ATP-binding protein PotA"/>
    <property type="match status" value="1"/>
</dbReference>